<dbReference type="InterPro" id="IPR004658">
    <property type="entry name" value="OMP_Slp"/>
</dbReference>
<protein>
    <submittedName>
        <fullName evidence="1">Putative Outer membrane lipoprotein, Slp family</fullName>
    </submittedName>
</protein>
<dbReference type="PROSITE" id="PS51257">
    <property type="entry name" value="PROKAR_LIPOPROTEIN"/>
    <property type="match status" value="1"/>
</dbReference>
<reference evidence="1 2" key="1">
    <citation type="journal article" date="2015" name="Proc. Natl. Acad. Sci. U.S.A.">
        <title>Expanded metabolic versatility of ubiquitous nitrite-oxidizing bacteria from the genus Nitrospira.</title>
        <authorList>
            <person name="Koch H."/>
            <person name="Lucker S."/>
            <person name="Albertsen M."/>
            <person name="Kitzinger K."/>
            <person name="Herbold C."/>
            <person name="Spieck E."/>
            <person name="Nielsen P.H."/>
            <person name="Wagner M."/>
            <person name="Daims H."/>
        </authorList>
    </citation>
    <scope>NUCLEOTIDE SEQUENCE [LARGE SCALE GENOMIC DNA]</scope>
    <source>
        <strain evidence="1 2">NSP M-1</strain>
    </source>
</reference>
<dbReference type="PANTHER" id="PTHR37530">
    <property type="entry name" value="OUTER MEMBRANE PROTEIN SLP"/>
    <property type="match status" value="1"/>
</dbReference>
<dbReference type="KEGG" id="nmv:NITMOv2_2574"/>
<gene>
    <name evidence="1" type="ORF">NITMOv2_2574</name>
</gene>
<dbReference type="Proteomes" id="UP000069205">
    <property type="component" value="Chromosome"/>
</dbReference>
<dbReference type="Pfam" id="PF03843">
    <property type="entry name" value="Slp"/>
    <property type="match status" value="1"/>
</dbReference>
<sequence>MRKAAVCWGLLAVTVSVGGLAGCHRYQVIPTQLQAKVNRQLTFEDIKRDPARYQGETILVGGEVLRAVRLADRTKIEVLQLPLSSDLVPGMNRSSSQGRFIAFDQRSPMLDPATLEEGTRVTIVGEVQSPVSGSLDHGEYVYPTIVIQDLTRWDPQISAWPVAPLAWPYLSTFPHGFLPYTFWSGTRVTG</sequence>
<proteinExistence type="predicted"/>
<dbReference type="OrthoDB" id="5397282at2"/>
<dbReference type="AlphaFoldDB" id="A0A0K2GEG7"/>
<name>A0A0K2GEG7_NITMO</name>
<keyword evidence="2" id="KW-1185">Reference proteome</keyword>
<dbReference type="PATRIC" id="fig|42253.5.peg.2541"/>
<accession>A0A0K2GEG7</accession>
<keyword evidence="1" id="KW-0449">Lipoprotein</keyword>
<dbReference type="GO" id="GO:0019867">
    <property type="term" value="C:outer membrane"/>
    <property type="evidence" value="ECO:0007669"/>
    <property type="project" value="InterPro"/>
</dbReference>
<dbReference type="PANTHER" id="PTHR37530:SF1">
    <property type="entry name" value="OUTER MEMBRANE PROTEIN SLP"/>
    <property type="match status" value="1"/>
</dbReference>
<organism evidence="1 2">
    <name type="scientific">Nitrospira moscoviensis</name>
    <dbReference type="NCBI Taxonomy" id="42253"/>
    <lineage>
        <taxon>Bacteria</taxon>
        <taxon>Pseudomonadati</taxon>
        <taxon>Nitrospirota</taxon>
        <taxon>Nitrospiria</taxon>
        <taxon>Nitrospirales</taxon>
        <taxon>Nitrospiraceae</taxon>
        <taxon>Nitrospira</taxon>
    </lineage>
</organism>
<dbReference type="EMBL" id="CP011801">
    <property type="protein sequence ID" value="ALA58987.1"/>
    <property type="molecule type" value="Genomic_DNA"/>
</dbReference>
<evidence type="ECO:0000313" key="2">
    <source>
        <dbReference type="Proteomes" id="UP000069205"/>
    </source>
</evidence>
<evidence type="ECO:0000313" key="1">
    <source>
        <dbReference type="EMBL" id="ALA58987.1"/>
    </source>
</evidence>
<dbReference type="STRING" id="42253.NITMOv2_2574"/>
<dbReference type="RefSeq" id="WP_053380075.1">
    <property type="nucleotide sequence ID" value="NZ_CP011801.1"/>
</dbReference>